<comment type="caution">
    <text evidence="2">The sequence shown here is derived from an EMBL/GenBank/DDBJ whole genome shotgun (WGS) entry which is preliminary data.</text>
</comment>
<organism evidence="2 3">
    <name type="scientific">Clostridium beijerinckii</name>
    <name type="common">Clostridium MP</name>
    <dbReference type="NCBI Taxonomy" id="1520"/>
    <lineage>
        <taxon>Bacteria</taxon>
        <taxon>Bacillati</taxon>
        <taxon>Bacillota</taxon>
        <taxon>Clostridia</taxon>
        <taxon>Eubacteriales</taxon>
        <taxon>Clostridiaceae</taxon>
        <taxon>Clostridium</taxon>
    </lineage>
</organism>
<feature type="domain" description="Thoeris protein ThsB TIR-like" evidence="1">
    <location>
        <begin position="6"/>
        <end position="123"/>
    </location>
</feature>
<dbReference type="Pfam" id="PF08937">
    <property type="entry name" value="ThsB_TIR"/>
    <property type="match status" value="1"/>
</dbReference>
<dbReference type="InterPro" id="IPR035897">
    <property type="entry name" value="Toll_tir_struct_dom_sf"/>
</dbReference>
<dbReference type="EMBL" id="MWMH01000004">
    <property type="protein sequence ID" value="OOP72854.1"/>
    <property type="molecule type" value="Genomic_DNA"/>
</dbReference>
<dbReference type="InterPro" id="IPR015032">
    <property type="entry name" value="ThsB__TIR-like_domain"/>
</dbReference>
<reference evidence="2 3" key="1">
    <citation type="submission" date="2017-02" db="EMBL/GenBank/DDBJ databases">
        <title>Genome sequence of Clostridium beijerinckii Br21.</title>
        <authorList>
            <person name="Fonseca B.C."/>
            <person name="Guazzaroni M.E."/>
            <person name="Riano-Pachon D.M."/>
            <person name="Reginatto V."/>
        </authorList>
    </citation>
    <scope>NUCLEOTIDE SEQUENCE [LARGE SCALE GENOMIC DNA]</scope>
    <source>
        <strain evidence="2 3">Br21</strain>
    </source>
</reference>
<protein>
    <recommendedName>
        <fullName evidence="1">Thoeris protein ThsB TIR-like domain-containing protein</fullName>
    </recommendedName>
</protein>
<evidence type="ECO:0000259" key="1">
    <source>
        <dbReference type="Pfam" id="PF08937"/>
    </source>
</evidence>
<proteinExistence type="predicted"/>
<gene>
    <name evidence="2" type="ORF">CBEIBR21_13640</name>
</gene>
<dbReference type="AlphaFoldDB" id="A0A1S9N5N5"/>
<accession>A0A1S9N5N5</accession>
<dbReference type="Proteomes" id="UP000190959">
    <property type="component" value="Unassembled WGS sequence"/>
</dbReference>
<dbReference type="Gene3D" id="3.40.50.10140">
    <property type="entry name" value="Toll/interleukin-1 receptor homology (TIR) domain"/>
    <property type="match status" value="1"/>
</dbReference>
<evidence type="ECO:0000313" key="3">
    <source>
        <dbReference type="Proteomes" id="UP000190959"/>
    </source>
</evidence>
<name>A0A1S9N5N5_CLOBE</name>
<evidence type="ECO:0000313" key="2">
    <source>
        <dbReference type="EMBL" id="OOP72854.1"/>
    </source>
</evidence>
<sequence length="229" mass="26913">MGHKIFISYKYADSDVNHIVGEWYETNTVRNYVDKLEEYLKDSSEHIYKGESDGEDLSKLSEDTIWSKLKDRIYDSTLTIVMISKNMKELWREDKDQWIPWEISYSLKEISRKDSSGTLVTSKTNAMLAIVIPDKENSYSYYTYEKNCCDSGCRVLLRDKLFNILKKNMFNIKNPNTNDCSDGSTVYYGDSSYIISVKWDDFINSVDTYIDKAYELQKNIDNYDIYKEV</sequence>
<dbReference type="RefSeq" id="WP_078115940.1">
    <property type="nucleotide sequence ID" value="NZ_MWMH01000004.1"/>
</dbReference>